<organism evidence="2 3">
    <name type="scientific">Micromonospora haikouensis</name>
    <dbReference type="NCBI Taxonomy" id="686309"/>
    <lineage>
        <taxon>Bacteria</taxon>
        <taxon>Bacillati</taxon>
        <taxon>Actinomycetota</taxon>
        <taxon>Actinomycetes</taxon>
        <taxon>Micromonosporales</taxon>
        <taxon>Micromonosporaceae</taxon>
        <taxon>Micromonospora</taxon>
    </lineage>
</organism>
<dbReference type="InterPro" id="IPR046348">
    <property type="entry name" value="SIS_dom_sf"/>
</dbReference>
<dbReference type="InterPro" id="IPR001347">
    <property type="entry name" value="SIS_dom"/>
</dbReference>
<proteinExistence type="predicted"/>
<accession>A0A0D0WQS9</accession>
<dbReference type="PATRIC" id="fig|47853.6.peg.5274"/>
<dbReference type="EMBL" id="JXSX01000003">
    <property type="protein sequence ID" value="KIR61069.1"/>
    <property type="molecule type" value="Genomic_DNA"/>
</dbReference>
<gene>
    <name evidence="2" type="ORF">TK50_25170</name>
</gene>
<feature type="domain" description="SIS" evidence="1">
    <location>
        <begin position="33"/>
        <end position="213"/>
    </location>
</feature>
<dbReference type="PROSITE" id="PS51464">
    <property type="entry name" value="SIS"/>
    <property type="match status" value="1"/>
</dbReference>
<dbReference type="Proteomes" id="UP000032254">
    <property type="component" value="Unassembled WGS sequence"/>
</dbReference>
<dbReference type="SUPFAM" id="SSF53697">
    <property type="entry name" value="SIS domain"/>
    <property type="match status" value="1"/>
</dbReference>
<dbReference type="RefSeq" id="WP_043967672.1">
    <property type="nucleotide sequence ID" value="NZ_JBEZEP010000036.1"/>
</dbReference>
<sequence length="249" mass="25568">MISAQGYAEAVRPVLDRVVDSQAGAVGRAADLIAAGLRAGGVLQAFGAGHSEAFAAELVARAGGLVPTNRISLHDLVLHGDAPRDVLADPKLERDPAVAHQLYALAAPQPGDVFLIASQSGINGSVVELATLVTGHGHPLIAVTSVEHTSRVAPRHPSGRRLVDLADVVLDNGAPYGDALLPLSGGGAVCAVSSVTAALLAQLVTAEVVRRFHQAGEVPPIYLSANVPGGDEHNLALESRYAGRLRRTA</sequence>
<protein>
    <submittedName>
        <fullName evidence="2">Sugar isomerase</fullName>
    </submittedName>
</protein>
<dbReference type="Pfam" id="PF13580">
    <property type="entry name" value="SIS_2"/>
    <property type="match status" value="1"/>
</dbReference>
<dbReference type="GeneID" id="301307332"/>
<name>A0A0D0WQS9_9ACTN</name>
<dbReference type="OrthoDB" id="9813831at2"/>
<dbReference type="GO" id="GO:1901135">
    <property type="term" value="P:carbohydrate derivative metabolic process"/>
    <property type="evidence" value="ECO:0007669"/>
    <property type="project" value="InterPro"/>
</dbReference>
<reference evidence="2 3" key="1">
    <citation type="submission" date="2015-01" db="EMBL/GenBank/DDBJ databases">
        <title>Sequencing and annotation of Micromonospora carbonacea strain JXNU-1 genome.</title>
        <authorList>
            <person name="Long Z."/>
            <person name="Huang Y."/>
            <person name="Jiang Y."/>
        </authorList>
    </citation>
    <scope>NUCLEOTIDE SEQUENCE [LARGE SCALE GENOMIC DNA]</scope>
    <source>
        <strain evidence="2 3">JXNU-1</strain>
    </source>
</reference>
<dbReference type="GO" id="GO:0097367">
    <property type="term" value="F:carbohydrate derivative binding"/>
    <property type="evidence" value="ECO:0007669"/>
    <property type="project" value="InterPro"/>
</dbReference>
<keyword evidence="2" id="KW-0413">Isomerase</keyword>
<dbReference type="PANTHER" id="PTHR30390">
    <property type="entry name" value="SEDOHEPTULOSE 7-PHOSPHATE ISOMERASE / DNAA INITIATOR-ASSOCIATING FACTOR FOR REPLICATION INITIATION"/>
    <property type="match status" value="1"/>
</dbReference>
<dbReference type="PANTHER" id="PTHR30390:SF7">
    <property type="entry name" value="PHOSPHOHEPTOSE ISOMERASE"/>
    <property type="match status" value="1"/>
</dbReference>
<dbReference type="NCBIfam" id="NF002805">
    <property type="entry name" value="PRK02947.1"/>
    <property type="match status" value="1"/>
</dbReference>
<dbReference type="GO" id="GO:0016853">
    <property type="term" value="F:isomerase activity"/>
    <property type="evidence" value="ECO:0007669"/>
    <property type="project" value="UniProtKB-KW"/>
</dbReference>
<dbReference type="AlphaFoldDB" id="A0A0D0WQS9"/>
<dbReference type="Gene3D" id="3.40.50.10490">
    <property type="entry name" value="Glucose-6-phosphate isomerase like protein, domain 1"/>
    <property type="match status" value="1"/>
</dbReference>
<keyword evidence="3" id="KW-1185">Reference proteome</keyword>
<dbReference type="InterPro" id="IPR050099">
    <property type="entry name" value="SIS_GmhA/DiaA_subfam"/>
</dbReference>
<comment type="caution">
    <text evidence="2">The sequence shown here is derived from an EMBL/GenBank/DDBJ whole genome shotgun (WGS) entry which is preliminary data.</text>
</comment>
<evidence type="ECO:0000313" key="2">
    <source>
        <dbReference type="EMBL" id="KIR61069.1"/>
    </source>
</evidence>
<evidence type="ECO:0000259" key="1">
    <source>
        <dbReference type="PROSITE" id="PS51464"/>
    </source>
</evidence>
<evidence type="ECO:0000313" key="3">
    <source>
        <dbReference type="Proteomes" id="UP000032254"/>
    </source>
</evidence>